<evidence type="ECO:0000313" key="2">
    <source>
        <dbReference type="Proteomes" id="UP000013785"/>
    </source>
</evidence>
<gene>
    <name evidence="1" type="ORF">UC3_02370</name>
</gene>
<proteinExistence type="predicted"/>
<dbReference type="Proteomes" id="UP000013785">
    <property type="component" value="Unassembled WGS sequence"/>
</dbReference>
<organism evidence="1 2">
    <name type="scientific">Enterococcus phoeniculicola ATCC BAA-412</name>
    <dbReference type="NCBI Taxonomy" id="1158610"/>
    <lineage>
        <taxon>Bacteria</taxon>
        <taxon>Bacillati</taxon>
        <taxon>Bacillota</taxon>
        <taxon>Bacilli</taxon>
        <taxon>Lactobacillales</taxon>
        <taxon>Enterococcaceae</taxon>
        <taxon>Enterococcus</taxon>
    </lineage>
</organism>
<name>R3W2Y7_9ENTE</name>
<keyword evidence="2" id="KW-1185">Reference proteome</keyword>
<dbReference type="PATRIC" id="fig|1158610.3.peg.2346"/>
<sequence length="41" mass="4783">MFKFLSKKEEKAEEVAETELTDLVNVSKRKFEQGTSCRDCK</sequence>
<accession>R3W2Y7</accession>
<comment type="caution">
    <text evidence="1">The sequence shown here is derived from an EMBL/GenBank/DDBJ whole genome shotgun (WGS) entry which is preliminary data.</text>
</comment>
<dbReference type="AlphaFoldDB" id="R3W2Y7"/>
<protein>
    <submittedName>
        <fullName evidence="1">Uncharacterized protein</fullName>
    </submittedName>
</protein>
<dbReference type="RefSeq" id="WP_010769014.1">
    <property type="nucleotide sequence ID" value="NZ_ASWE01000001.1"/>
</dbReference>
<dbReference type="EMBL" id="AJAT01000017">
    <property type="protein sequence ID" value="EOL42022.1"/>
    <property type="molecule type" value="Genomic_DNA"/>
</dbReference>
<dbReference type="HOGENOM" id="CLU_3269743_0_0_9"/>
<reference evidence="1 2" key="1">
    <citation type="submission" date="2013-02" db="EMBL/GenBank/DDBJ databases">
        <title>The Genome Sequence of Enterococcus phoeniculicola BAA-412.</title>
        <authorList>
            <consortium name="The Broad Institute Genome Sequencing Platform"/>
            <consortium name="The Broad Institute Genome Sequencing Center for Infectious Disease"/>
            <person name="Earl A.M."/>
            <person name="Gilmore M.S."/>
            <person name="Lebreton F."/>
            <person name="Walker B."/>
            <person name="Young S.K."/>
            <person name="Zeng Q."/>
            <person name="Gargeya S."/>
            <person name="Fitzgerald M."/>
            <person name="Haas B."/>
            <person name="Abouelleil A."/>
            <person name="Alvarado L."/>
            <person name="Arachchi H.M."/>
            <person name="Berlin A.M."/>
            <person name="Chapman S.B."/>
            <person name="Dewar J."/>
            <person name="Goldberg J."/>
            <person name="Griggs A."/>
            <person name="Gujja S."/>
            <person name="Hansen M."/>
            <person name="Howarth C."/>
            <person name="Imamovic A."/>
            <person name="Larimer J."/>
            <person name="McCowan C."/>
            <person name="Murphy C."/>
            <person name="Neiman D."/>
            <person name="Pearson M."/>
            <person name="Priest M."/>
            <person name="Roberts A."/>
            <person name="Saif S."/>
            <person name="Shea T."/>
            <person name="Sisk P."/>
            <person name="Sykes S."/>
            <person name="Wortman J."/>
            <person name="Nusbaum C."/>
            <person name="Birren B."/>
        </authorList>
    </citation>
    <scope>NUCLEOTIDE SEQUENCE [LARGE SCALE GENOMIC DNA]</scope>
    <source>
        <strain evidence="1 2">ATCC BAA-412</strain>
    </source>
</reference>
<dbReference type="STRING" id="154621.RV11_GL003484"/>
<evidence type="ECO:0000313" key="1">
    <source>
        <dbReference type="EMBL" id="EOL42022.1"/>
    </source>
</evidence>